<evidence type="ECO:0000256" key="1">
    <source>
        <dbReference type="SAM" id="MobiDB-lite"/>
    </source>
</evidence>
<feature type="compositionally biased region" description="Polar residues" evidence="1">
    <location>
        <begin position="1"/>
        <end position="13"/>
    </location>
</feature>
<accession>A0A2Z5YE18</accession>
<dbReference type="AlphaFoldDB" id="A0A2Z5YE18"/>
<evidence type="ECO:0000313" key="2">
    <source>
        <dbReference type="EMBL" id="RFZ40800.1"/>
    </source>
</evidence>
<sequence length="88" mass="9477">MNTTLPGTSSAVTTPVGWPVLGAGQTDTSRVMLQRGNTDSSPSDQSRYLKPGSTGPLQTSQPFQVLWTTCSSPVHRNLLGDLEEKWSE</sequence>
<reference evidence="2 3" key="1">
    <citation type="journal article" date="2018" name="Sci. Rep.">
        <title>Extensive genomic diversity among Mycobacterium marinum strains revealed by whole genome sequencing.</title>
        <authorList>
            <person name="Das S."/>
            <person name="Pettersson B.M."/>
            <person name="Behra P.R."/>
            <person name="Mallick A."/>
            <person name="Cheramie M."/>
            <person name="Ramesh M."/>
            <person name="Shirreff L."/>
            <person name="DuCote T."/>
            <person name="Dasgupta S."/>
            <person name="Ennis D.G."/>
            <person name="Kirsebom L.A."/>
        </authorList>
    </citation>
    <scope>NUCLEOTIDE SEQUENCE [LARGE SCALE GENOMIC DNA]</scope>
    <source>
        <strain evidence="2 3">Davis1</strain>
    </source>
</reference>
<organism evidence="2 3">
    <name type="scientific">Mycobacterium marinum</name>
    <dbReference type="NCBI Taxonomy" id="1781"/>
    <lineage>
        <taxon>Bacteria</taxon>
        <taxon>Bacillati</taxon>
        <taxon>Actinomycetota</taxon>
        <taxon>Actinomycetes</taxon>
        <taxon>Mycobacteriales</taxon>
        <taxon>Mycobacteriaceae</taxon>
        <taxon>Mycobacterium</taxon>
        <taxon>Mycobacterium ulcerans group</taxon>
    </lineage>
</organism>
<proteinExistence type="predicted"/>
<evidence type="ECO:0000313" key="3">
    <source>
        <dbReference type="Proteomes" id="UP000257451"/>
    </source>
</evidence>
<protein>
    <submittedName>
        <fullName evidence="2">Uncharacterized protein</fullName>
    </submittedName>
</protein>
<dbReference type="EMBL" id="PEDF01000085">
    <property type="protein sequence ID" value="RFZ40800.1"/>
    <property type="molecule type" value="Genomic_DNA"/>
</dbReference>
<dbReference type="Proteomes" id="UP000257451">
    <property type="component" value="Unassembled WGS sequence"/>
</dbReference>
<feature type="region of interest" description="Disordered" evidence="1">
    <location>
        <begin position="33"/>
        <end position="60"/>
    </location>
</feature>
<feature type="region of interest" description="Disordered" evidence="1">
    <location>
        <begin position="1"/>
        <end position="21"/>
    </location>
</feature>
<name>A0A2Z5YE18_MYCMR</name>
<comment type="caution">
    <text evidence="2">The sequence shown here is derived from an EMBL/GenBank/DDBJ whole genome shotgun (WGS) entry which is preliminary data.</text>
</comment>
<gene>
    <name evidence="2" type="ORF">DAVIS_02765</name>
</gene>
<dbReference type="RefSeq" id="WP_015356035.1">
    <property type="nucleotide sequence ID" value="NZ_BQLA01000347.1"/>
</dbReference>
<feature type="compositionally biased region" description="Polar residues" evidence="1">
    <location>
        <begin position="33"/>
        <end position="46"/>
    </location>
</feature>